<gene>
    <name evidence="5" type="ORF">OLEAN_C14490</name>
</gene>
<dbReference type="NCBIfam" id="NF004127">
    <property type="entry name" value="PRK05617.1"/>
    <property type="match status" value="1"/>
</dbReference>
<evidence type="ECO:0000313" key="6">
    <source>
        <dbReference type="Proteomes" id="UP000032749"/>
    </source>
</evidence>
<dbReference type="EC" id="3.1.2.4" evidence="2"/>
<dbReference type="Gene3D" id="3.90.226.10">
    <property type="entry name" value="2-enoyl-CoA Hydratase, Chain A, domain 1"/>
    <property type="match status" value="1"/>
</dbReference>
<dbReference type="GO" id="GO:0016853">
    <property type="term" value="F:isomerase activity"/>
    <property type="evidence" value="ECO:0007669"/>
    <property type="project" value="UniProtKB-KW"/>
</dbReference>
<dbReference type="OrthoDB" id="9790967at2"/>
<proteinExistence type="predicted"/>
<sequence>MPKKPVSKKTTSVARSEIKEAALLEKSVLAEEVLSHDGQYRIGIMTLNSASTMNAVDLEMVNLIDDILARWQADDGIVAMVMCGAGDKAFSAGGDIRQLYSSMQAEGDEHLKYADAFFHGEYSKNYRVHLFGKPLIAWGHGFVMGGGLGLFIGASHRVGTETLKLAWPEIRIGLFPDVAGSYYLSRLPFPLGHWMALTGSQMNAVDCKQVGLIDYCVPNNELSRLVEQLRQQPWQENKAMNNQHVRRLLTRFEKQSEMVSSEAPEPLFPKSKLNENQKDIKQLFASMSQQRFTSLADNKSALSYIAERLNALDSDNAWFNQGRDNFNAGCPATAHLIMRQLQLGKNMTLKEVVQWELILALQSVRHPDFCEGIRAMVVDKDFQPIWQHCSVNDVPQAWVEAMLVPLWPVGEHPFDRL</sequence>
<keyword evidence="3" id="KW-0378">Hydrolase</keyword>
<dbReference type="Proteomes" id="UP000032749">
    <property type="component" value="Chromosome"/>
</dbReference>
<accession>R4YLX7</accession>
<evidence type="ECO:0000256" key="2">
    <source>
        <dbReference type="ARBA" id="ARBA00011915"/>
    </source>
</evidence>
<keyword evidence="5" id="KW-0413">Isomerase</keyword>
<dbReference type="CDD" id="cd06558">
    <property type="entry name" value="crotonase-like"/>
    <property type="match status" value="1"/>
</dbReference>
<evidence type="ECO:0000256" key="1">
    <source>
        <dbReference type="ARBA" id="ARBA00001709"/>
    </source>
</evidence>
<dbReference type="AlphaFoldDB" id="R4YLX7"/>
<protein>
    <recommendedName>
        <fullName evidence="2">3-hydroxyisobutyryl-CoA hydrolase</fullName>
        <ecNumber evidence="2">3.1.2.4</ecNumber>
    </recommendedName>
</protein>
<dbReference type="InterPro" id="IPR029045">
    <property type="entry name" value="ClpP/crotonase-like_dom_sf"/>
</dbReference>
<dbReference type="Pfam" id="PF16113">
    <property type="entry name" value="ECH_2"/>
    <property type="match status" value="1"/>
</dbReference>
<dbReference type="PANTHER" id="PTHR43176">
    <property type="entry name" value="3-HYDROXYISOBUTYRYL-COA HYDROLASE-RELATED"/>
    <property type="match status" value="1"/>
</dbReference>
<dbReference type="PANTHER" id="PTHR43176:SF3">
    <property type="entry name" value="3-HYDROXYISOBUTYRYL-COA HYDROLASE, MITOCHONDRIAL"/>
    <property type="match status" value="1"/>
</dbReference>
<comment type="catalytic activity">
    <reaction evidence="1">
        <text>3-hydroxy-2-methylpropanoyl-CoA + H2O = 3-hydroxy-2-methylpropanoate + CoA + H(+)</text>
        <dbReference type="Rhea" id="RHEA:20888"/>
        <dbReference type="ChEBI" id="CHEBI:11805"/>
        <dbReference type="ChEBI" id="CHEBI:15377"/>
        <dbReference type="ChEBI" id="CHEBI:15378"/>
        <dbReference type="ChEBI" id="CHEBI:57287"/>
        <dbReference type="ChEBI" id="CHEBI:57340"/>
        <dbReference type="EC" id="3.1.2.4"/>
    </reaction>
</comment>
<dbReference type="InterPro" id="IPR045004">
    <property type="entry name" value="ECH_dom"/>
</dbReference>
<keyword evidence="6" id="KW-1185">Reference proteome</keyword>
<name>R4YLX7_OLEAN</name>
<dbReference type="SUPFAM" id="SSF52096">
    <property type="entry name" value="ClpP/crotonase"/>
    <property type="match status" value="1"/>
</dbReference>
<reference evidence="5 6" key="1">
    <citation type="journal article" date="2013" name="Nat. Commun.">
        <title>Genome sequence and functional genomic analysis of the oil-degrading bacterium Oleispira antarctica.</title>
        <authorList>
            <person name="Kube M."/>
            <person name="Chernikova T.N."/>
            <person name="Al-Ramahi Y."/>
            <person name="Beloqui A."/>
            <person name="Lopez-Cortez N."/>
            <person name="Guazzaroni M.E."/>
            <person name="Heipieper H.J."/>
            <person name="Klages S."/>
            <person name="Kotsyurbenko O.R."/>
            <person name="Langer I."/>
            <person name="Nechitaylo T.Y."/>
            <person name="Lunsdorf H."/>
            <person name="Fernandez M."/>
            <person name="Juarez S."/>
            <person name="Ciordia S."/>
            <person name="Singer A."/>
            <person name="Kagan O."/>
            <person name="Egorova O."/>
            <person name="Petit P.A."/>
            <person name="Stogios P."/>
            <person name="Kim Y."/>
            <person name="Tchigvintsev A."/>
            <person name="Flick R."/>
            <person name="Denaro R."/>
            <person name="Genovese M."/>
            <person name="Albar J.P."/>
            <person name="Reva O.N."/>
            <person name="Martinez-Gomariz M."/>
            <person name="Tran H."/>
            <person name="Ferrer M."/>
            <person name="Savchenko A."/>
            <person name="Yakunin A.F."/>
            <person name="Yakimov M.M."/>
            <person name="Golyshina O.V."/>
            <person name="Reinhardt R."/>
            <person name="Golyshin P.N."/>
        </authorList>
    </citation>
    <scope>NUCLEOTIDE SEQUENCE [LARGE SCALE GENOMIC DNA]</scope>
</reference>
<evidence type="ECO:0000313" key="5">
    <source>
        <dbReference type="EMBL" id="CCK75625.1"/>
    </source>
</evidence>
<dbReference type="HOGENOM" id="CLU_009834_22_1_6"/>
<dbReference type="EMBL" id="FO203512">
    <property type="protein sequence ID" value="CCK75625.1"/>
    <property type="molecule type" value="Genomic_DNA"/>
</dbReference>
<dbReference type="GO" id="GO:0003860">
    <property type="term" value="F:3-hydroxyisobutyryl-CoA hydrolase activity"/>
    <property type="evidence" value="ECO:0007669"/>
    <property type="project" value="UniProtKB-EC"/>
</dbReference>
<dbReference type="GO" id="GO:0005829">
    <property type="term" value="C:cytosol"/>
    <property type="evidence" value="ECO:0007669"/>
    <property type="project" value="TreeGrafter"/>
</dbReference>
<evidence type="ECO:0000259" key="4">
    <source>
        <dbReference type="Pfam" id="PF16113"/>
    </source>
</evidence>
<feature type="domain" description="Enoyl-CoA hydratase/isomerase" evidence="4">
    <location>
        <begin position="42"/>
        <end position="403"/>
    </location>
</feature>
<dbReference type="GO" id="GO:0006574">
    <property type="term" value="P:L-valine catabolic process"/>
    <property type="evidence" value="ECO:0007669"/>
    <property type="project" value="TreeGrafter"/>
</dbReference>
<dbReference type="InterPro" id="IPR032259">
    <property type="entry name" value="HIBYL-CoA-H"/>
</dbReference>
<evidence type="ECO:0000256" key="3">
    <source>
        <dbReference type="ARBA" id="ARBA00022801"/>
    </source>
</evidence>
<dbReference type="KEGG" id="oai:OLEAN_C14490"/>
<dbReference type="STRING" id="698738.OLEAN_C14490"/>
<organism evidence="5 6">
    <name type="scientific">Oleispira antarctica RB-8</name>
    <dbReference type="NCBI Taxonomy" id="698738"/>
    <lineage>
        <taxon>Bacteria</taxon>
        <taxon>Pseudomonadati</taxon>
        <taxon>Pseudomonadota</taxon>
        <taxon>Gammaproteobacteria</taxon>
        <taxon>Oceanospirillales</taxon>
        <taxon>Oceanospirillaceae</taxon>
        <taxon>Oleispira</taxon>
    </lineage>
</organism>